<dbReference type="RefSeq" id="WP_062620639.1">
    <property type="nucleotide sequence ID" value="NZ_JRWG01000002.1"/>
</dbReference>
<comment type="caution">
    <text evidence="2">The sequence shown here is derived from an EMBL/GenBank/DDBJ whole genome shotgun (WGS) entry which is preliminary data.</text>
</comment>
<dbReference type="Proteomes" id="UP000070138">
    <property type="component" value="Unassembled WGS sequence"/>
</dbReference>
<protein>
    <submittedName>
        <fullName evidence="2">Uncharacterized protein</fullName>
    </submittedName>
</protein>
<reference evidence="3" key="1">
    <citation type="submission" date="2014-10" db="EMBL/GenBank/DDBJ databases">
        <title>Genome sequencing of Vitellibacter sp. D-24.</title>
        <authorList>
            <person name="Thevarajoo S."/>
            <person name="Selvaratnam C."/>
            <person name="Goh K.M."/>
            <person name="Chong C.S."/>
        </authorList>
    </citation>
    <scope>NUCLEOTIDE SEQUENCE [LARGE SCALE GENOMIC DNA]</scope>
    <source>
        <strain evidence="3">D-24</strain>
    </source>
</reference>
<dbReference type="OrthoDB" id="948713at2"/>
<dbReference type="AlphaFoldDB" id="A0A137RKS3"/>
<keyword evidence="1" id="KW-0472">Membrane</keyword>
<name>A0A137RKS3_9FLAO</name>
<gene>
    <name evidence="2" type="ORF">LS48_05245</name>
</gene>
<keyword evidence="1" id="KW-1133">Transmembrane helix</keyword>
<sequence length="166" mass="19261">MANYIAKSTNSLSFYLTSDDEKIGELIYEKWYASNAELKSSNGANFHLKPKGIWNSKIELKDGEKTILEFKLGWNGILIKTFFQDSEKSYSLRTEGFSSNKFILTNSEKKELLVAEMDTKLDNLNYKYSIRTTDEFESFRNKDILILALLHCINYYIYITTIVSVK</sequence>
<feature type="transmembrane region" description="Helical" evidence="1">
    <location>
        <begin position="144"/>
        <end position="165"/>
    </location>
</feature>
<dbReference type="EMBL" id="JRWG01000002">
    <property type="protein sequence ID" value="KXO00782.1"/>
    <property type="molecule type" value="Genomic_DNA"/>
</dbReference>
<reference evidence="2 3" key="2">
    <citation type="journal article" date="2016" name="Int. J. Syst. Evol. Microbiol.">
        <title>Vitellibacter aquimaris sp. nov., a marine bacterium isolated from seawater.</title>
        <authorList>
            <person name="Thevarajoo S."/>
            <person name="Selvaratnam C."/>
            <person name="Goh K.M."/>
            <person name="Hong K.W."/>
            <person name="Chan X.Y."/>
            <person name="Chan K.G."/>
            <person name="Chong C.S."/>
        </authorList>
    </citation>
    <scope>NUCLEOTIDE SEQUENCE [LARGE SCALE GENOMIC DNA]</scope>
    <source>
        <strain evidence="2 3">D-24</strain>
    </source>
</reference>
<accession>A0A137RKS3</accession>
<evidence type="ECO:0000313" key="2">
    <source>
        <dbReference type="EMBL" id="KXO00782.1"/>
    </source>
</evidence>
<keyword evidence="3" id="KW-1185">Reference proteome</keyword>
<organism evidence="2 3">
    <name type="scientific">Aequorivita aquimaris</name>
    <dbReference type="NCBI Taxonomy" id="1548749"/>
    <lineage>
        <taxon>Bacteria</taxon>
        <taxon>Pseudomonadati</taxon>
        <taxon>Bacteroidota</taxon>
        <taxon>Flavobacteriia</taxon>
        <taxon>Flavobacteriales</taxon>
        <taxon>Flavobacteriaceae</taxon>
        <taxon>Aequorivita</taxon>
    </lineage>
</organism>
<keyword evidence="1" id="KW-0812">Transmembrane</keyword>
<proteinExistence type="predicted"/>
<evidence type="ECO:0000256" key="1">
    <source>
        <dbReference type="SAM" id="Phobius"/>
    </source>
</evidence>
<evidence type="ECO:0000313" key="3">
    <source>
        <dbReference type="Proteomes" id="UP000070138"/>
    </source>
</evidence>